<dbReference type="InterPro" id="IPR003667">
    <property type="entry name" value="NqrDE/RnfAE"/>
</dbReference>
<accession>A0A553GW84</accession>
<feature type="transmembrane region" description="Helical" evidence="8">
    <location>
        <begin position="150"/>
        <end position="176"/>
    </location>
</feature>
<evidence type="ECO:0000256" key="3">
    <source>
        <dbReference type="ARBA" id="ARBA00022519"/>
    </source>
</evidence>
<evidence type="ECO:0000256" key="7">
    <source>
        <dbReference type="ARBA" id="ARBA00023136"/>
    </source>
</evidence>
<name>A0A553GW84_9PSED</name>
<evidence type="ECO:0000313" key="9">
    <source>
        <dbReference type="EMBL" id="TRX73736.1"/>
    </source>
</evidence>
<evidence type="ECO:0000256" key="5">
    <source>
        <dbReference type="ARBA" id="ARBA00022967"/>
    </source>
</evidence>
<keyword evidence="6 8" id="KW-1133">Transmembrane helix</keyword>
<feature type="transmembrane region" description="Helical" evidence="8">
    <location>
        <begin position="26"/>
        <end position="45"/>
    </location>
</feature>
<comment type="subcellular location">
    <subcellularLocation>
        <location evidence="1">Endomembrane system</location>
        <topology evidence="1">Multi-pass membrane protein</topology>
    </subcellularLocation>
</comment>
<evidence type="ECO:0000256" key="2">
    <source>
        <dbReference type="ARBA" id="ARBA00022448"/>
    </source>
</evidence>
<dbReference type="Pfam" id="PF02508">
    <property type="entry name" value="Rnf-Nqr"/>
    <property type="match status" value="1"/>
</dbReference>
<dbReference type="PIRSF" id="PIRSF006102">
    <property type="entry name" value="NQR_DE"/>
    <property type="match status" value="1"/>
</dbReference>
<comment type="caution">
    <text evidence="9">The sequence shown here is derived from an EMBL/GenBank/DDBJ whole genome shotgun (WGS) entry which is preliminary data.</text>
</comment>
<dbReference type="AlphaFoldDB" id="A0A553GW84"/>
<feature type="transmembrane region" description="Helical" evidence="8">
    <location>
        <begin position="57"/>
        <end position="78"/>
    </location>
</feature>
<proteinExistence type="predicted"/>
<dbReference type="PANTHER" id="PTHR30586">
    <property type="entry name" value="ELECTRON TRANSPORT COMPLEX PROTEIN RNFE"/>
    <property type="match status" value="1"/>
</dbReference>
<evidence type="ECO:0000256" key="1">
    <source>
        <dbReference type="ARBA" id="ARBA00004127"/>
    </source>
</evidence>
<sequence length="182" mass="18074">MNRARLLLLALPALLGGTCRGLDGLALGLAGLLVLGGSHLAGRYVRGRLPGSGGPAWVLVAALTLASLADLLLQAFAYPLAAGLQPWLALLVPPAVACSLPQDHAPAPGIGDVLGFALLAPLLGLLREALGQGTLLAGAGWLTGHGDAGLSLPIAGLPLASLAPGGLILLGLLLAAKTLWKP</sequence>
<evidence type="ECO:0000256" key="6">
    <source>
        <dbReference type="ARBA" id="ARBA00022989"/>
    </source>
</evidence>
<keyword evidence="10" id="KW-1185">Reference proteome</keyword>
<keyword evidence="7 8" id="KW-0472">Membrane</keyword>
<keyword evidence="5" id="KW-1278">Translocase</keyword>
<protein>
    <submittedName>
        <fullName evidence="9">Electron transporter RnfE</fullName>
    </submittedName>
</protein>
<keyword evidence="3" id="KW-0997">Cell inner membrane</keyword>
<reference evidence="9 10" key="1">
    <citation type="submission" date="2019-07" db="EMBL/GenBank/DDBJ databases">
        <title>Pseudomonas mangiferae sp. nov., isolated from bark of mango tree in Thailand.</title>
        <authorList>
            <person name="Srisuk N."/>
            <person name="Anurat P."/>
        </authorList>
    </citation>
    <scope>NUCLEOTIDE SEQUENCE [LARGE SCALE GENOMIC DNA]</scope>
    <source>
        <strain evidence="9 10">DMKU_BBB3-04</strain>
    </source>
</reference>
<keyword evidence="3" id="KW-1003">Cell membrane</keyword>
<dbReference type="PANTHER" id="PTHR30586:SF0">
    <property type="entry name" value="ION-TRANSLOCATING OXIDOREDUCTASE COMPLEX SUBUNIT E"/>
    <property type="match status" value="1"/>
</dbReference>
<keyword evidence="4 8" id="KW-0812">Transmembrane</keyword>
<keyword evidence="2" id="KW-0813">Transport</keyword>
<dbReference type="EMBL" id="VJOY01000012">
    <property type="protein sequence ID" value="TRX73736.1"/>
    <property type="molecule type" value="Genomic_DNA"/>
</dbReference>
<dbReference type="GO" id="GO:0005886">
    <property type="term" value="C:plasma membrane"/>
    <property type="evidence" value="ECO:0007669"/>
    <property type="project" value="TreeGrafter"/>
</dbReference>
<organism evidence="9 10">
    <name type="scientific">Pseudomonas mangiferae</name>
    <dbReference type="NCBI Taxonomy" id="2593654"/>
    <lineage>
        <taxon>Bacteria</taxon>
        <taxon>Pseudomonadati</taxon>
        <taxon>Pseudomonadota</taxon>
        <taxon>Gammaproteobacteria</taxon>
        <taxon>Pseudomonadales</taxon>
        <taxon>Pseudomonadaceae</taxon>
        <taxon>Pseudomonas</taxon>
    </lineage>
</organism>
<evidence type="ECO:0000256" key="8">
    <source>
        <dbReference type="SAM" id="Phobius"/>
    </source>
</evidence>
<evidence type="ECO:0000313" key="10">
    <source>
        <dbReference type="Proteomes" id="UP000315235"/>
    </source>
</evidence>
<evidence type="ECO:0000256" key="4">
    <source>
        <dbReference type="ARBA" id="ARBA00022692"/>
    </source>
</evidence>
<dbReference type="RefSeq" id="WP_143489471.1">
    <property type="nucleotide sequence ID" value="NZ_VJOY01000012.1"/>
</dbReference>
<gene>
    <name evidence="9" type="ORF">FM069_16530</name>
</gene>
<dbReference type="GO" id="GO:0012505">
    <property type="term" value="C:endomembrane system"/>
    <property type="evidence" value="ECO:0007669"/>
    <property type="project" value="UniProtKB-SubCell"/>
</dbReference>
<dbReference type="Proteomes" id="UP000315235">
    <property type="component" value="Unassembled WGS sequence"/>
</dbReference>